<accession>A0A242NE91</accession>
<dbReference type="EMBL" id="NARP01000041">
    <property type="protein sequence ID" value="OTP98054.1"/>
    <property type="molecule type" value="Genomic_DNA"/>
</dbReference>
<sequence>MPYAKYDGKDILYNNKEELLKKTGVSITDPILPAKNLVKITGTLSAFKGIFCYAPVGDDAYMSKEERKKRSAKIRSGAALATLTGNNSAGLAALGHDDSIHVSNYFPAQYFTAKLNNTIKLKGWLGYYKFNEGDLVEVVAEKHTDHYEVYAMLKASEQIISIIPPCYAGRKHALKRDIIPILLIYLLFVAGLVYLFSDFTLDNLIPAYTGSAVLVIPTILILYHKMINTNIKLVEQIFSVLGWQDVTNIDLIDISKKQVKKLIAQGKYSLEWNNNVDRFIRPHKGRYGFGFFYYDPEMFCKKNNDDLLAKPDNITKIDTELDDNLEDERKE</sequence>
<proteinExistence type="predicted"/>
<keyword evidence="1" id="KW-0472">Membrane</keyword>
<dbReference type="Proteomes" id="UP000194800">
    <property type="component" value="Unassembled WGS sequence"/>
</dbReference>
<feature type="transmembrane region" description="Helical" evidence="1">
    <location>
        <begin position="203"/>
        <end position="223"/>
    </location>
</feature>
<evidence type="ECO:0000256" key="1">
    <source>
        <dbReference type="SAM" id="Phobius"/>
    </source>
</evidence>
<comment type="caution">
    <text evidence="2">The sequence shown here is derived from an EMBL/GenBank/DDBJ whole genome shotgun (WGS) entry which is preliminary data.</text>
</comment>
<feature type="transmembrane region" description="Helical" evidence="1">
    <location>
        <begin position="178"/>
        <end position="197"/>
    </location>
</feature>
<gene>
    <name evidence="3" type="ORF">B6C91_08125</name>
    <name evidence="2" type="ORF">B6D08_12455</name>
</gene>
<dbReference type="InterPro" id="IPR048130">
    <property type="entry name" value="T6SS_ExIF-like"/>
</dbReference>
<dbReference type="AlphaFoldDB" id="A0A242NE91"/>
<evidence type="ECO:0000313" key="3">
    <source>
        <dbReference type="EMBL" id="OTQ09714.1"/>
    </source>
</evidence>
<reference evidence="4 5" key="1">
    <citation type="submission" date="2017-03" db="EMBL/GenBank/DDBJ databases">
        <title>Comparative genomics of honeybee gut symbionts reveal geographically distinct and subgroup specific antibiotic resistance.</title>
        <authorList>
            <person name="Ludvigsen J."/>
            <person name="Porcellato D."/>
            <person name="Labee-Lund T.M."/>
            <person name="Amdam G.V."/>
            <person name="Rudi K."/>
        </authorList>
    </citation>
    <scope>NUCLEOTIDE SEQUENCE [LARGE SCALE GENOMIC DNA]</scope>
    <source>
        <strain evidence="2 5">A-7-12</strain>
        <strain evidence="3 4">A-9-12</strain>
    </source>
</reference>
<keyword evidence="1" id="KW-1133">Transmembrane helix</keyword>
<name>A0A242NE91_9GAMM</name>
<organism evidence="2 5">
    <name type="scientific">Gilliamella apicola</name>
    <dbReference type="NCBI Taxonomy" id="1196095"/>
    <lineage>
        <taxon>Bacteria</taxon>
        <taxon>Pseudomonadati</taxon>
        <taxon>Pseudomonadota</taxon>
        <taxon>Gammaproteobacteria</taxon>
        <taxon>Orbales</taxon>
        <taxon>Orbaceae</taxon>
        <taxon>Gilliamella</taxon>
    </lineage>
</organism>
<dbReference type="OrthoDB" id="6594445at2"/>
<dbReference type="NCBIfam" id="NF041560">
    <property type="entry name" value="T6SS_Burk_ExIF"/>
    <property type="match status" value="1"/>
</dbReference>
<evidence type="ECO:0000313" key="4">
    <source>
        <dbReference type="Proteomes" id="UP000194800"/>
    </source>
</evidence>
<dbReference type="Proteomes" id="UP000194977">
    <property type="component" value="Unassembled WGS sequence"/>
</dbReference>
<evidence type="ECO:0000313" key="5">
    <source>
        <dbReference type="Proteomes" id="UP000194977"/>
    </source>
</evidence>
<keyword evidence="4" id="KW-1185">Reference proteome</keyword>
<dbReference type="EMBL" id="NART01000033">
    <property type="protein sequence ID" value="OTQ09714.1"/>
    <property type="molecule type" value="Genomic_DNA"/>
</dbReference>
<protein>
    <submittedName>
        <fullName evidence="2">Uncharacterized protein</fullName>
    </submittedName>
</protein>
<dbReference type="RefSeq" id="WP_086272298.1">
    <property type="nucleotide sequence ID" value="NZ_MZNE01000047.1"/>
</dbReference>
<keyword evidence="1" id="KW-0812">Transmembrane</keyword>
<evidence type="ECO:0000313" key="2">
    <source>
        <dbReference type="EMBL" id="OTP98054.1"/>
    </source>
</evidence>